<dbReference type="EMBL" id="BAAAZO010000009">
    <property type="protein sequence ID" value="GAA3626097.1"/>
    <property type="molecule type" value="Genomic_DNA"/>
</dbReference>
<reference evidence="4" key="1">
    <citation type="journal article" date="2019" name="Int. J. Syst. Evol. Microbiol.">
        <title>The Global Catalogue of Microorganisms (GCM) 10K type strain sequencing project: providing services to taxonomists for standard genome sequencing and annotation.</title>
        <authorList>
            <consortium name="The Broad Institute Genomics Platform"/>
            <consortium name="The Broad Institute Genome Sequencing Center for Infectious Disease"/>
            <person name="Wu L."/>
            <person name="Ma J."/>
        </authorList>
    </citation>
    <scope>NUCLEOTIDE SEQUENCE [LARGE SCALE GENOMIC DNA]</scope>
    <source>
        <strain evidence="4">JCM 16902</strain>
    </source>
</reference>
<feature type="transmembrane region" description="Helical" evidence="1">
    <location>
        <begin position="15"/>
        <end position="36"/>
    </location>
</feature>
<accession>A0ABP7A6W2</accession>
<keyword evidence="4" id="KW-1185">Reference proteome</keyword>
<feature type="domain" description="Putative Flp pilus-assembly TadG-like N-terminal" evidence="2">
    <location>
        <begin position="14"/>
        <end position="60"/>
    </location>
</feature>
<name>A0ABP7A6W2_9ACTN</name>
<evidence type="ECO:0000313" key="3">
    <source>
        <dbReference type="EMBL" id="GAA3626097.1"/>
    </source>
</evidence>
<sequence length="536" mass="55676">MAVPILHVSRPESGVIAIVVTLAVSTFLLGIAALAVDLGQAHLRQNDLQSLADRLALAGAKGLPVINEPEGAIDQLTTTLSAVCASGEETGDLCPAGGITAAQWTDGDPTNGELTFFADPDADGAVTASDVVSDLSTPSQALRVLLPPATVQFGLAGVLGFDSAKIQRSATARVGTPLGSGLLPFALTPDDVARGTFCIAGEPALTEESGSLSASTGTSSPVRLTLRTRFPDGVPATGADASVTLTSSSWSRLRGVSFEGRTPGGTERSMVAVRTGWRTYRITVPPGEPGSTVEIRAHGRRGRSSTIFTTAPLTLTYTGSPPATDPITCDSPLPILNVGDLERSIRSGPTPPVLDSLLNLTSTPEISDALTKGLLQSEGNRPGRLIGDTGHGTLTTNGYPNVDATDLFRSAHLIDQRYGSVSSLKSLLQRGSTASPTERGWITAAAVRSHRLAVLPVMDDENLEKITSFRYIWIDGDSPGRGLLWEQGYLTGLEGYVIDPGYLPAVVSGSGSVGPYLGSGMPKEALLTSDLDSRPG</sequence>
<evidence type="ECO:0000313" key="4">
    <source>
        <dbReference type="Proteomes" id="UP001501074"/>
    </source>
</evidence>
<proteinExistence type="predicted"/>
<keyword evidence="1" id="KW-0472">Membrane</keyword>
<comment type="caution">
    <text evidence="3">The sequence shown here is derived from an EMBL/GenBank/DDBJ whole genome shotgun (WGS) entry which is preliminary data.</text>
</comment>
<keyword evidence="1" id="KW-0812">Transmembrane</keyword>
<dbReference type="Pfam" id="PF13400">
    <property type="entry name" value="Tad"/>
    <property type="match status" value="1"/>
</dbReference>
<protein>
    <recommendedName>
        <fullName evidence="2">Putative Flp pilus-assembly TadG-like N-terminal domain-containing protein</fullName>
    </recommendedName>
</protein>
<organism evidence="3 4">
    <name type="scientific">Kineosporia mesophila</name>
    <dbReference type="NCBI Taxonomy" id="566012"/>
    <lineage>
        <taxon>Bacteria</taxon>
        <taxon>Bacillati</taxon>
        <taxon>Actinomycetota</taxon>
        <taxon>Actinomycetes</taxon>
        <taxon>Kineosporiales</taxon>
        <taxon>Kineosporiaceae</taxon>
        <taxon>Kineosporia</taxon>
    </lineage>
</organism>
<gene>
    <name evidence="3" type="ORF">GCM10022223_49160</name>
</gene>
<evidence type="ECO:0000259" key="2">
    <source>
        <dbReference type="Pfam" id="PF13400"/>
    </source>
</evidence>
<dbReference type="Proteomes" id="UP001501074">
    <property type="component" value="Unassembled WGS sequence"/>
</dbReference>
<keyword evidence="1" id="KW-1133">Transmembrane helix</keyword>
<evidence type="ECO:0000256" key="1">
    <source>
        <dbReference type="SAM" id="Phobius"/>
    </source>
</evidence>
<dbReference type="InterPro" id="IPR028087">
    <property type="entry name" value="Tad_N"/>
</dbReference>